<dbReference type="InterPro" id="IPR002347">
    <property type="entry name" value="SDR_fam"/>
</dbReference>
<accession>A0ABM8WG85</accession>
<dbReference type="Gene3D" id="3.40.50.720">
    <property type="entry name" value="NAD(P)-binding Rossmann-like Domain"/>
    <property type="match status" value="1"/>
</dbReference>
<protein>
    <submittedName>
        <fullName evidence="1">Uncharacterized protein</fullName>
    </submittedName>
</protein>
<sequence>MNQNTPSGQVDIDEYDAQFATNSRGVFFGVQKIVPVWRDGGSVLLVSSIASAKVLDGHAVYAAQKRQLKRLRRAGRSSSRRVAFG</sequence>
<name>A0ABM8WG85_9BURK</name>
<dbReference type="EMBL" id="CAJZAH010000001">
    <property type="protein sequence ID" value="CAG9166350.1"/>
    <property type="molecule type" value="Genomic_DNA"/>
</dbReference>
<evidence type="ECO:0000313" key="1">
    <source>
        <dbReference type="EMBL" id="CAG9166350.1"/>
    </source>
</evidence>
<dbReference type="InterPro" id="IPR036291">
    <property type="entry name" value="NAD(P)-bd_dom_sf"/>
</dbReference>
<gene>
    <name evidence="1" type="ORF">LMG21510_00349</name>
</gene>
<organism evidence="1 2">
    <name type="scientific">Cupriavidus respiraculi</name>
    <dbReference type="NCBI Taxonomy" id="195930"/>
    <lineage>
        <taxon>Bacteria</taxon>
        <taxon>Pseudomonadati</taxon>
        <taxon>Pseudomonadota</taxon>
        <taxon>Betaproteobacteria</taxon>
        <taxon>Burkholderiales</taxon>
        <taxon>Burkholderiaceae</taxon>
        <taxon>Cupriavidus</taxon>
    </lineage>
</organism>
<keyword evidence="2" id="KW-1185">Reference proteome</keyword>
<dbReference type="SUPFAM" id="SSF51735">
    <property type="entry name" value="NAD(P)-binding Rossmann-fold domains"/>
    <property type="match status" value="1"/>
</dbReference>
<comment type="caution">
    <text evidence="1">The sequence shown here is derived from an EMBL/GenBank/DDBJ whole genome shotgun (WGS) entry which is preliminary data.</text>
</comment>
<dbReference type="Proteomes" id="UP000721236">
    <property type="component" value="Unassembled WGS sequence"/>
</dbReference>
<evidence type="ECO:0000313" key="2">
    <source>
        <dbReference type="Proteomes" id="UP000721236"/>
    </source>
</evidence>
<reference evidence="1 2" key="1">
    <citation type="submission" date="2021-08" db="EMBL/GenBank/DDBJ databases">
        <authorList>
            <person name="Peeters C."/>
        </authorList>
    </citation>
    <scope>NUCLEOTIDE SEQUENCE [LARGE SCALE GENOMIC DNA]</scope>
    <source>
        <strain evidence="1 2">LMG 21510</strain>
    </source>
</reference>
<dbReference type="Pfam" id="PF13561">
    <property type="entry name" value="adh_short_C2"/>
    <property type="match status" value="1"/>
</dbReference>
<proteinExistence type="predicted"/>